<feature type="transmembrane region" description="Helical" evidence="8">
    <location>
        <begin position="333"/>
        <end position="356"/>
    </location>
</feature>
<evidence type="ECO:0000256" key="2">
    <source>
        <dbReference type="ARBA" id="ARBA00022475"/>
    </source>
</evidence>
<keyword evidence="3 8" id="KW-0812">Transmembrane</keyword>
<name>A0AAV4WZU2_9ARAC</name>
<dbReference type="Proteomes" id="UP001054837">
    <property type="component" value="Unassembled WGS sequence"/>
</dbReference>
<feature type="transmembrane region" description="Helical" evidence="8">
    <location>
        <begin position="70"/>
        <end position="89"/>
    </location>
</feature>
<evidence type="ECO:0000256" key="3">
    <source>
        <dbReference type="ARBA" id="ARBA00022692"/>
    </source>
</evidence>
<evidence type="ECO:0000256" key="8">
    <source>
        <dbReference type="SAM" id="Phobius"/>
    </source>
</evidence>
<organism evidence="9 10">
    <name type="scientific">Caerostris darwini</name>
    <dbReference type="NCBI Taxonomy" id="1538125"/>
    <lineage>
        <taxon>Eukaryota</taxon>
        <taxon>Metazoa</taxon>
        <taxon>Ecdysozoa</taxon>
        <taxon>Arthropoda</taxon>
        <taxon>Chelicerata</taxon>
        <taxon>Arachnida</taxon>
        <taxon>Araneae</taxon>
        <taxon>Araneomorphae</taxon>
        <taxon>Entelegynae</taxon>
        <taxon>Araneoidea</taxon>
        <taxon>Araneidae</taxon>
        <taxon>Caerostris</taxon>
    </lineage>
</organism>
<evidence type="ECO:0000256" key="7">
    <source>
        <dbReference type="ARBA" id="ARBA00023180"/>
    </source>
</evidence>
<proteinExistence type="predicted"/>
<evidence type="ECO:0000313" key="9">
    <source>
        <dbReference type="EMBL" id="GIY87094.1"/>
    </source>
</evidence>
<comment type="subcellular location">
    <subcellularLocation>
        <location evidence="1">Cell membrane</location>
        <topology evidence="1">Multi-pass membrane protein</topology>
    </subcellularLocation>
</comment>
<feature type="transmembrane region" description="Helical" evidence="8">
    <location>
        <begin position="133"/>
        <end position="155"/>
    </location>
</feature>
<comment type="caution">
    <text evidence="9">The sequence shown here is derived from an EMBL/GenBank/DDBJ whole genome shotgun (WGS) entry which is preliminary data.</text>
</comment>
<dbReference type="PANTHER" id="PTHR42643">
    <property type="entry name" value="IONOTROPIC RECEPTOR 20A-RELATED"/>
    <property type="match status" value="1"/>
</dbReference>
<dbReference type="SUPFAM" id="SSF53850">
    <property type="entry name" value="Periplasmic binding protein-like II"/>
    <property type="match status" value="1"/>
</dbReference>
<keyword evidence="6" id="KW-0675">Receptor</keyword>
<accession>A0AAV4WZU2</accession>
<gene>
    <name evidence="9" type="primary">AVEN_76543_1</name>
    <name evidence="9" type="ORF">CDAR_255961</name>
</gene>
<dbReference type="InterPro" id="IPR052192">
    <property type="entry name" value="Insect_Ionotropic_Sensory_Rcpt"/>
</dbReference>
<sequence>MSAHQRITGNFTISQNEVDLILNPILPKEEILEFAHFTNPITVEAFTILSGKRLEEAGFFLYFTVLKNDVWITIISTLFMVAVTSTFLYERIVRKIKKSWTVIFYQYFWNFLTGMLKQNPMEKYFLRTNKMRLSLFLPLLAILWIVGIGLVMNAFQSLLVSKLTIQKSEPYVDTLVDMLKTEKTVGITAIEIMLEEFFADSNIPVYDAVWNKIKGNQWPGLTVFSDKTIQQVQNGKYCIFHGHLVLENRLSKYFKEYSYCQLHLSQHYFLPFPLHIPVSRNVPEFLYESFNFGVTRLVDADITGRTFKATLEVSNLCTSYSDTELKAMGLKNIYGVLLMWLAGVLTAILVLTCEIISKKI</sequence>
<evidence type="ECO:0000256" key="6">
    <source>
        <dbReference type="ARBA" id="ARBA00023170"/>
    </source>
</evidence>
<dbReference type="AlphaFoldDB" id="A0AAV4WZU2"/>
<evidence type="ECO:0000256" key="5">
    <source>
        <dbReference type="ARBA" id="ARBA00023136"/>
    </source>
</evidence>
<dbReference type="PANTHER" id="PTHR42643:SF24">
    <property type="entry name" value="IONOTROPIC RECEPTOR 60A"/>
    <property type="match status" value="1"/>
</dbReference>
<dbReference type="GO" id="GO:0005886">
    <property type="term" value="C:plasma membrane"/>
    <property type="evidence" value="ECO:0007669"/>
    <property type="project" value="UniProtKB-SubCell"/>
</dbReference>
<protein>
    <submittedName>
        <fullName evidence="9">Uncharacterized protein</fullName>
    </submittedName>
</protein>
<dbReference type="EMBL" id="BPLQ01015292">
    <property type="protein sequence ID" value="GIY87094.1"/>
    <property type="molecule type" value="Genomic_DNA"/>
</dbReference>
<dbReference type="Gene3D" id="3.40.190.10">
    <property type="entry name" value="Periplasmic binding protein-like II"/>
    <property type="match status" value="1"/>
</dbReference>
<evidence type="ECO:0000256" key="4">
    <source>
        <dbReference type="ARBA" id="ARBA00022989"/>
    </source>
</evidence>
<keyword evidence="4 8" id="KW-1133">Transmembrane helix</keyword>
<reference evidence="9 10" key="1">
    <citation type="submission" date="2021-06" db="EMBL/GenBank/DDBJ databases">
        <title>Caerostris darwini draft genome.</title>
        <authorList>
            <person name="Kono N."/>
            <person name="Arakawa K."/>
        </authorList>
    </citation>
    <scope>NUCLEOTIDE SEQUENCE [LARGE SCALE GENOMIC DNA]</scope>
</reference>
<keyword evidence="5 8" id="KW-0472">Membrane</keyword>
<keyword evidence="10" id="KW-1185">Reference proteome</keyword>
<evidence type="ECO:0000256" key="1">
    <source>
        <dbReference type="ARBA" id="ARBA00004651"/>
    </source>
</evidence>
<keyword evidence="2" id="KW-1003">Cell membrane</keyword>
<keyword evidence="7" id="KW-0325">Glycoprotein</keyword>
<evidence type="ECO:0000313" key="10">
    <source>
        <dbReference type="Proteomes" id="UP001054837"/>
    </source>
</evidence>